<organism evidence="1">
    <name type="scientific">Solivirus sp</name>
    <dbReference type="NCBI Taxonomy" id="2487772"/>
    <lineage>
        <taxon>Viruses</taxon>
        <taxon>Pithoviruses</taxon>
    </lineage>
</organism>
<protein>
    <submittedName>
        <fullName evidence="1">Uncharacterized protein</fullName>
    </submittedName>
</protein>
<dbReference type="EMBL" id="MK072493">
    <property type="protein sequence ID" value="AYV86078.1"/>
    <property type="molecule type" value="Genomic_DNA"/>
</dbReference>
<accession>A0A3G5AG22</accession>
<sequence length="148" mass="16412">MTTITSTTTLNPATLFSYYTAQVKSLETLITQSHNGNIPEIIAFFVSNLIPQIISDVNKVQNLPDAFKKQLLIDTVKYFIKTVYSDLVAKGDIPDDQLNEMIEESVIVVVTPTIDMLIDVQNGAIVLTPTTKSFFAKLFSCSCCRKAQ</sequence>
<evidence type="ECO:0000313" key="1">
    <source>
        <dbReference type="EMBL" id="AYV86078.1"/>
    </source>
</evidence>
<proteinExistence type="predicted"/>
<reference evidence="1" key="1">
    <citation type="submission" date="2018-10" db="EMBL/GenBank/DDBJ databases">
        <title>Hidden diversity of soil giant viruses.</title>
        <authorList>
            <person name="Schulz F."/>
            <person name="Alteio L."/>
            <person name="Goudeau D."/>
            <person name="Ryan E.M."/>
            <person name="Malmstrom R.R."/>
            <person name="Blanchard J."/>
            <person name="Woyke T."/>
        </authorList>
    </citation>
    <scope>NUCLEOTIDE SEQUENCE</scope>
    <source>
        <strain evidence="1">SOV1</strain>
    </source>
</reference>
<gene>
    <name evidence="1" type="ORF">Solivirus5_6</name>
</gene>
<name>A0A3G5AG22_9VIRU</name>